<dbReference type="SUPFAM" id="SSF53474">
    <property type="entry name" value="alpha/beta-Hydrolases"/>
    <property type="match status" value="1"/>
</dbReference>
<evidence type="ECO:0000256" key="3">
    <source>
        <dbReference type="PIRNR" id="PIRNR005539"/>
    </source>
</evidence>
<keyword evidence="7" id="KW-0031">Aminopeptidase</keyword>
<dbReference type="InterPro" id="IPR000073">
    <property type="entry name" value="AB_hydrolase_1"/>
</dbReference>
<comment type="caution">
    <text evidence="7">The sequence shown here is derived from an EMBL/GenBank/DDBJ whole genome shotgun (WGS) entry which is preliminary data.</text>
</comment>
<keyword evidence="2 3" id="KW-0378">Hydrolase</keyword>
<reference evidence="8" key="1">
    <citation type="journal article" date="2014" name="Environ. Microbiol.">
        <title>Comparative genomics of the marine bacterial genus Glaciecola reveals the high degree of genomic diversity and genomic characteristic for cold adaptation.</title>
        <authorList>
            <person name="Qin Q.L."/>
            <person name="Xie B.B."/>
            <person name="Yu Y."/>
            <person name="Shu Y.L."/>
            <person name="Rong J.C."/>
            <person name="Zhang Y.J."/>
            <person name="Zhao D.L."/>
            <person name="Chen X.L."/>
            <person name="Zhang X.Y."/>
            <person name="Chen B."/>
            <person name="Zhou B.C."/>
            <person name="Zhang Y.Z."/>
        </authorList>
    </citation>
    <scope>NUCLEOTIDE SEQUENCE [LARGE SCALE GENOMIC DNA]</scope>
    <source>
        <strain evidence="8">ACAM 615</strain>
    </source>
</reference>
<dbReference type="STRING" id="1121922.GCA_000428905_01418"/>
<keyword evidence="5" id="KW-0732">Signal</keyword>
<feature type="active site" description="Nucleophile" evidence="4">
    <location>
        <position position="139"/>
    </location>
</feature>
<evidence type="ECO:0000313" key="7">
    <source>
        <dbReference type="EMBL" id="GAC27773.1"/>
    </source>
</evidence>
<feature type="domain" description="AB hydrolase-1" evidence="6">
    <location>
        <begin position="67"/>
        <end position="176"/>
    </location>
</feature>
<feature type="chain" id="PRO_5003898351" evidence="5">
    <location>
        <begin position="27"/>
        <end position="339"/>
    </location>
</feature>
<feature type="signal peptide" evidence="5">
    <location>
        <begin position="1"/>
        <end position="26"/>
    </location>
</feature>
<dbReference type="Gene3D" id="3.40.50.1820">
    <property type="entry name" value="alpha/beta hydrolase"/>
    <property type="match status" value="1"/>
</dbReference>
<evidence type="ECO:0000313" key="8">
    <source>
        <dbReference type="Proteomes" id="UP000006251"/>
    </source>
</evidence>
<evidence type="ECO:0000256" key="1">
    <source>
        <dbReference type="ARBA" id="ARBA00010088"/>
    </source>
</evidence>
<dbReference type="InterPro" id="IPR029058">
    <property type="entry name" value="AB_hydrolase_fold"/>
</dbReference>
<dbReference type="PANTHER" id="PTHR43798">
    <property type="entry name" value="MONOACYLGLYCEROL LIPASE"/>
    <property type="match status" value="1"/>
</dbReference>
<organism evidence="7 8">
    <name type="scientific">Brumicola pallidula DSM 14239 = ACAM 615</name>
    <dbReference type="NCBI Taxonomy" id="1121922"/>
    <lineage>
        <taxon>Bacteria</taxon>
        <taxon>Pseudomonadati</taxon>
        <taxon>Pseudomonadota</taxon>
        <taxon>Gammaproteobacteria</taxon>
        <taxon>Alteromonadales</taxon>
        <taxon>Alteromonadaceae</taxon>
        <taxon>Brumicola</taxon>
    </lineage>
</organism>
<sequence>MKSRSTFFMTLCIVTASLILIPNAMAKEDTIAAAYAQPDQELMVAVEGGKVYVRVNGIISKKTIPAVFIHGGPGGTHNSFAGILSLADERPIILYDQLDSGKSEQPNDPANWRVERFVEELEAVRLKLGAERWHLVGHSWGSAIALEYTARYPQHVASTVIGGTYISTPHWITDANLLVQKAAKKVKLTLGACETKTPPPESECDKAYTALYSQFYETVAPSKEAVAYAAQIGGNGSNPVIYNAMWGPSEFTSTGSLKTYDAVQLLQQIDGKQTMFLVGQYDSARIDTVQDYVTLTPGAELGVVPGAAHGFFRDRPIATEAILRGWFKRNETPKEIGLE</sequence>
<feature type="active site" evidence="4">
    <location>
        <position position="282"/>
    </location>
</feature>
<proteinExistence type="inferred from homology"/>
<dbReference type="InterPro" id="IPR002410">
    <property type="entry name" value="Peptidase_S33"/>
</dbReference>
<dbReference type="PANTHER" id="PTHR43798:SF27">
    <property type="entry name" value="HYDROLASE ALPHA_BETA HYDROLASE FOLD FAMILY"/>
    <property type="match status" value="1"/>
</dbReference>
<dbReference type="InterPro" id="IPR050266">
    <property type="entry name" value="AB_hydrolase_sf"/>
</dbReference>
<dbReference type="InterPro" id="IPR005945">
    <property type="entry name" value="Pro_imino_pep"/>
</dbReference>
<comment type="similarity">
    <text evidence="1">Belongs to the peptidase S33 family.</text>
</comment>
<gene>
    <name evidence="7" type="primary">pip</name>
    <name evidence="7" type="ORF">GPAL_0893</name>
</gene>
<dbReference type="GO" id="GO:0006508">
    <property type="term" value="P:proteolysis"/>
    <property type="evidence" value="ECO:0007669"/>
    <property type="project" value="InterPro"/>
</dbReference>
<dbReference type="NCBIfam" id="TIGR01250">
    <property type="entry name" value="pro_imino_pep_2"/>
    <property type="match status" value="1"/>
</dbReference>
<evidence type="ECO:0000256" key="2">
    <source>
        <dbReference type="ARBA" id="ARBA00022801"/>
    </source>
</evidence>
<dbReference type="EC" id="3.4.11.5" evidence="7"/>
<evidence type="ECO:0000256" key="5">
    <source>
        <dbReference type="SAM" id="SignalP"/>
    </source>
</evidence>
<dbReference type="PIRSF" id="PIRSF005539">
    <property type="entry name" value="Pept_S33_TRI_F1"/>
    <property type="match status" value="1"/>
</dbReference>
<dbReference type="Proteomes" id="UP000006251">
    <property type="component" value="Unassembled WGS sequence"/>
</dbReference>
<accession>K6ZFT1</accession>
<dbReference type="OrthoDB" id="9773293at2"/>
<dbReference type="RefSeq" id="WP_006009556.1">
    <property type="nucleotide sequence ID" value="NZ_BAEQ01000016.1"/>
</dbReference>
<evidence type="ECO:0000259" key="6">
    <source>
        <dbReference type="Pfam" id="PF00561"/>
    </source>
</evidence>
<dbReference type="PRINTS" id="PR00793">
    <property type="entry name" value="PROAMNOPTASE"/>
</dbReference>
<evidence type="ECO:0000256" key="4">
    <source>
        <dbReference type="PIRSR" id="PIRSR005539-1"/>
    </source>
</evidence>
<dbReference type="EMBL" id="BAEQ01000016">
    <property type="protein sequence ID" value="GAC27773.1"/>
    <property type="molecule type" value="Genomic_DNA"/>
</dbReference>
<dbReference type="GO" id="GO:0004177">
    <property type="term" value="F:aminopeptidase activity"/>
    <property type="evidence" value="ECO:0007669"/>
    <property type="project" value="UniProtKB-KW"/>
</dbReference>
<keyword evidence="8" id="KW-1185">Reference proteome</keyword>
<dbReference type="AlphaFoldDB" id="K6ZFT1"/>
<protein>
    <submittedName>
        <fullName evidence="7">Proline iminopeptidase</fullName>
        <ecNumber evidence="7">3.4.11.5</ecNumber>
    </submittedName>
</protein>
<name>K6ZFT1_9ALTE</name>
<dbReference type="Pfam" id="PF00561">
    <property type="entry name" value="Abhydrolase_1"/>
    <property type="match status" value="1"/>
</dbReference>
<keyword evidence="7" id="KW-0645">Protease</keyword>
<dbReference type="GO" id="GO:0016020">
    <property type="term" value="C:membrane"/>
    <property type="evidence" value="ECO:0007669"/>
    <property type="project" value="TreeGrafter"/>
</dbReference>
<feature type="active site" description="Proton donor" evidence="4">
    <location>
        <position position="309"/>
    </location>
</feature>